<comment type="caution">
    <text evidence="4">The sequence shown here is derived from an EMBL/GenBank/DDBJ whole genome shotgun (WGS) entry which is preliminary data.</text>
</comment>
<feature type="signal peptide" evidence="2">
    <location>
        <begin position="1"/>
        <end position="23"/>
    </location>
</feature>
<dbReference type="RefSeq" id="WP_173680501.1">
    <property type="nucleotide sequence ID" value="NZ_JAAZWO010000004.1"/>
</dbReference>
<evidence type="ECO:0000313" key="5">
    <source>
        <dbReference type="Proteomes" id="UP000563151"/>
    </source>
</evidence>
<reference evidence="4 5" key="1">
    <citation type="submission" date="2020-04" db="EMBL/GenBank/DDBJ databases">
        <title>Genomic insights into acetone-butanol-ethanol (ABE) fermentation by sequencing solventogenic clostridia strains.</title>
        <authorList>
            <person name="Brown S."/>
        </authorList>
    </citation>
    <scope>NUCLEOTIDE SEQUENCE [LARGE SCALE GENOMIC DNA]</scope>
    <source>
        <strain evidence="4 5">DJ011</strain>
    </source>
</reference>
<organism evidence="4 5">
    <name type="scientific">Clostridium tetanomorphum</name>
    <dbReference type="NCBI Taxonomy" id="1553"/>
    <lineage>
        <taxon>Bacteria</taxon>
        <taxon>Bacillati</taxon>
        <taxon>Bacillota</taxon>
        <taxon>Clostridia</taxon>
        <taxon>Eubacteriales</taxon>
        <taxon>Clostridiaceae</taxon>
        <taxon>Clostridium</taxon>
    </lineage>
</organism>
<evidence type="ECO:0000256" key="2">
    <source>
        <dbReference type="SAM" id="SignalP"/>
    </source>
</evidence>
<name>A0A923EB02_CLOTT</name>
<dbReference type="EMBL" id="JAAZWO010000004">
    <property type="protein sequence ID" value="MBC2397053.1"/>
    <property type="molecule type" value="Genomic_DNA"/>
</dbReference>
<evidence type="ECO:0000256" key="1">
    <source>
        <dbReference type="ARBA" id="ARBA00022729"/>
    </source>
</evidence>
<feature type="domain" description="SbsA Ig-like" evidence="3">
    <location>
        <begin position="54"/>
        <end position="143"/>
    </location>
</feature>
<dbReference type="Pfam" id="PF13205">
    <property type="entry name" value="Big_5"/>
    <property type="match status" value="1"/>
</dbReference>
<dbReference type="Proteomes" id="UP000563151">
    <property type="component" value="Unassembled WGS sequence"/>
</dbReference>
<accession>A0A923EB02</accession>
<dbReference type="AlphaFoldDB" id="A0A923EB02"/>
<keyword evidence="1 2" id="KW-0732">Signal</keyword>
<sequence>MKLKRTIIISIFFVLMLCGSVLASPSSNNAKRINSTYISATTEETNIRYINDKFEVAPDKQWTIKFNKEVNPLAINTENVQVLDSKGQAVNITLGLSSDGKHVSINPPASKYISGETYSLIIKKSLSNKLNETLPKEVRMKFTIMKDNSNDTGNNVNPVLYEARQGLDKIYNLVKTDKERALVSALRDGVNTKINNPSATIDVNPLKDQYGNLSSDEKSDFKNAILSNFSIGALFEIKSIFE</sequence>
<proteinExistence type="predicted"/>
<keyword evidence="5" id="KW-1185">Reference proteome</keyword>
<dbReference type="InterPro" id="IPR032812">
    <property type="entry name" value="SbsA_Ig"/>
</dbReference>
<feature type="chain" id="PRO_5037634661" evidence="2">
    <location>
        <begin position="24"/>
        <end position="242"/>
    </location>
</feature>
<dbReference type="Gene3D" id="2.60.40.1220">
    <property type="match status" value="1"/>
</dbReference>
<protein>
    <submittedName>
        <fullName evidence="4">Ig-like domain-containing protein</fullName>
    </submittedName>
</protein>
<evidence type="ECO:0000259" key="3">
    <source>
        <dbReference type="Pfam" id="PF13205"/>
    </source>
</evidence>
<evidence type="ECO:0000313" key="4">
    <source>
        <dbReference type="EMBL" id="MBC2397053.1"/>
    </source>
</evidence>
<dbReference type="InterPro" id="IPR014755">
    <property type="entry name" value="Cu-Rt/internalin_Ig-like"/>
</dbReference>
<gene>
    <name evidence="4" type="ORF">HGG79_04550</name>
</gene>